<sequence>MDKVWERLQPGRREQVRQPQEAREAMEQRVATPGVTPGARADTAPVAEPAVDAGVASYTSPEIRRVLANMRVLVAIFAIAEVLSLSSPLSVASRGGAMAYAAFGYAAYAGGLCWIEFRGHRLLWPRLIAWVDVAWILTFAWLAAMHSSLLMLLFFPVLFAAVSFGFLSGLLVSLIAAALTAAQIMVRVQDGAAILPEAMLPPLLILVFGPVLAALACVGMRINEQMTIAERLLALLDPRLGVARMADTLLRTLAPRFAADRGWLLIWLPGSEARLFRVGADGACAELHGELRATLIDALGRLPATVAAVHQRTAGPRRWCFAGPLGLELARRRASGAARVPMQQLAELLEARSLLALPICRRSPHPNWLVLDSRRRRYRSRDLELLSAVMEPLAPLVENAGLLECLADEAMATERARIGRDLHDTAIQPYLGLKYGIEALARKAAPDNPLRADILSLQEVTVGELHNLRELVSGMRSGTSAADNALAPALQRQARRFTELFGLDVVVGCDAGLSIGRRLAAAIFPIVGEALTNIRRHTAATAAQITVRDHPQTCELQIRNAHDPAAAPPAFMPRSIAERVHALHGSVRVELQQAGFTDLIISIPKGPAARASAP</sequence>
<feature type="transmembrane region" description="Helical" evidence="10">
    <location>
        <begin position="127"/>
        <end position="144"/>
    </location>
</feature>
<evidence type="ECO:0000256" key="9">
    <source>
        <dbReference type="SAM" id="MobiDB-lite"/>
    </source>
</evidence>
<evidence type="ECO:0000256" key="10">
    <source>
        <dbReference type="SAM" id="Phobius"/>
    </source>
</evidence>
<keyword evidence="3" id="KW-0808">Transferase</keyword>
<keyword evidence="6 10" id="KW-1133">Transmembrane helix</keyword>
<evidence type="ECO:0000313" key="13">
    <source>
        <dbReference type="Proteomes" id="UP000241885"/>
    </source>
</evidence>
<feature type="transmembrane region" description="Helical" evidence="10">
    <location>
        <begin position="72"/>
        <end position="91"/>
    </location>
</feature>
<dbReference type="EMBL" id="CP028339">
    <property type="protein sequence ID" value="AVR89649.1"/>
    <property type="molecule type" value="Genomic_DNA"/>
</dbReference>
<evidence type="ECO:0000256" key="8">
    <source>
        <dbReference type="ARBA" id="ARBA00023136"/>
    </source>
</evidence>
<dbReference type="PANTHER" id="PTHR24421">
    <property type="entry name" value="NITRATE/NITRITE SENSOR PROTEIN NARX-RELATED"/>
    <property type="match status" value="1"/>
</dbReference>
<evidence type="ECO:0000256" key="2">
    <source>
        <dbReference type="ARBA" id="ARBA00022475"/>
    </source>
</evidence>
<dbReference type="AlphaFoldDB" id="A0A2R4BQN2"/>
<feature type="domain" description="Signal transduction histidine kinase subgroup 3 dimerisation and phosphoacceptor" evidence="11">
    <location>
        <begin position="414"/>
        <end position="478"/>
    </location>
</feature>
<dbReference type="Pfam" id="PF07730">
    <property type="entry name" value="HisKA_3"/>
    <property type="match status" value="1"/>
</dbReference>
<dbReference type="Gene3D" id="1.20.5.1930">
    <property type="match status" value="1"/>
</dbReference>
<evidence type="ECO:0000256" key="6">
    <source>
        <dbReference type="ARBA" id="ARBA00022989"/>
    </source>
</evidence>
<dbReference type="Gene3D" id="3.30.450.40">
    <property type="match status" value="1"/>
</dbReference>
<dbReference type="PANTHER" id="PTHR24421:SF37">
    <property type="entry name" value="SENSOR HISTIDINE KINASE NARS"/>
    <property type="match status" value="1"/>
</dbReference>
<keyword evidence="5 12" id="KW-0418">Kinase</keyword>
<comment type="subcellular location">
    <subcellularLocation>
        <location evidence="1">Cell membrane</location>
        <topology evidence="1">Multi-pass membrane protein</topology>
    </subcellularLocation>
</comment>
<keyword evidence="8 10" id="KW-0472">Membrane</keyword>
<evidence type="ECO:0000256" key="4">
    <source>
        <dbReference type="ARBA" id="ARBA00022692"/>
    </source>
</evidence>
<keyword evidence="2" id="KW-1003">Cell membrane</keyword>
<dbReference type="InterPro" id="IPR011712">
    <property type="entry name" value="Sig_transdc_His_kin_sub3_dim/P"/>
</dbReference>
<evidence type="ECO:0000256" key="1">
    <source>
        <dbReference type="ARBA" id="ARBA00004651"/>
    </source>
</evidence>
<gene>
    <name evidence="12" type="ORF">Tharo_2767</name>
</gene>
<keyword evidence="4 10" id="KW-0812">Transmembrane</keyword>
<reference evidence="12 13" key="1">
    <citation type="submission" date="2018-03" db="EMBL/GenBank/DDBJ databases">
        <title>Complete genome sequence of Thauera aromatica, a model organism for studying aromatic compound degradation under denitrifying conditions.</title>
        <authorList>
            <person name="Lo H.-Y."/>
            <person name="Goris T."/>
            <person name="Boll M."/>
            <person name="Mueller J.A."/>
        </authorList>
    </citation>
    <scope>NUCLEOTIDE SEQUENCE [LARGE SCALE GENOMIC DNA]</scope>
    <source>
        <strain evidence="12 13">K172</strain>
    </source>
</reference>
<dbReference type="Proteomes" id="UP000241885">
    <property type="component" value="Chromosome"/>
</dbReference>
<keyword evidence="13" id="KW-1185">Reference proteome</keyword>
<protein>
    <submittedName>
        <fullName evidence="12">Histidine kinase</fullName>
    </submittedName>
</protein>
<proteinExistence type="predicted"/>
<keyword evidence="7" id="KW-0902">Two-component regulatory system</keyword>
<evidence type="ECO:0000256" key="5">
    <source>
        <dbReference type="ARBA" id="ARBA00022777"/>
    </source>
</evidence>
<dbReference type="GO" id="GO:0046983">
    <property type="term" value="F:protein dimerization activity"/>
    <property type="evidence" value="ECO:0007669"/>
    <property type="project" value="InterPro"/>
</dbReference>
<accession>A0A2R4BQN2</accession>
<dbReference type="GO" id="GO:0000155">
    <property type="term" value="F:phosphorelay sensor kinase activity"/>
    <property type="evidence" value="ECO:0007669"/>
    <property type="project" value="InterPro"/>
</dbReference>
<feature type="transmembrane region" description="Helical" evidence="10">
    <location>
        <begin position="203"/>
        <end position="222"/>
    </location>
</feature>
<feature type="transmembrane region" description="Helical" evidence="10">
    <location>
        <begin position="97"/>
        <end position="115"/>
    </location>
</feature>
<dbReference type="InterPro" id="IPR050482">
    <property type="entry name" value="Sensor_HK_TwoCompSys"/>
</dbReference>
<dbReference type="InterPro" id="IPR029016">
    <property type="entry name" value="GAF-like_dom_sf"/>
</dbReference>
<feature type="compositionally biased region" description="Basic and acidic residues" evidence="9">
    <location>
        <begin position="1"/>
        <end position="27"/>
    </location>
</feature>
<evidence type="ECO:0000259" key="11">
    <source>
        <dbReference type="Pfam" id="PF07730"/>
    </source>
</evidence>
<name>A0A2R4BQN2_THAAR</name>
<dbReference type="Gene3D" id="3.30.565.10">
    <property type="entry name" value="Histidine kinase-like ATPase, C-terminal domain"/>
    <property type="match status" value="1"/>
</dbReference>
<feature type="transmembrane region" description="Helical" evidence="10">
    <location>
        <begin position="150"/>
        <end position="182"/>
    </location>
</feature>
<dbReference type="GO" id="GO:0005886">
    <property type="term" value="C:plasma membrane"/>
    <property type="evidence" value="ECO:0007669"/>
    <property type="project" value="UniProtKB-SubCell"/>
</dbReference>
<dbReference type="InterPro" id="IPR036890">
    <property type="entry name" value="HATPase_C_sf"/>
</dbReference>
<evidence type="ECO:0000256" key="7">
    <source>
        <dbReference type="ARBA" id="ARBA00023012"/>
    </source>
</evidence>
<evidence type="ECO:0000313" key="12">
    <source>
        <dbReference type="EMBL" id="AVR89649.1"/>
    </source>
</evidence>
<organism evidence="12 13">
    <name type="scientific">Thauera aromatica K172</name>
    <dbReference type="NCBI Taxonomy" id="44139"/>
    <lineage>
        <taxon>Bacteria</taxon>
        <taxon>Pseudomonadati</taxon>
        <taxon>Pseudomonadota</taxon>
        <taxon>Betaproteobacteria</taxon>
        <taxon>Rhodocyclales</taxon>
        <taxon>Zoogloeaceae</taxon>
        <taxon>Thauera</taxon>
    </lineage>
</organism>
<feature type="region of interest" description="Disordered" evidence="9">
    <location>
        <begin position="1"/>
        <end position="43"/>
    </location>
</feature>
<evidence type="ECO:0000256" key="3">
    <source>
        <dbReference type="ARBA" id="ARBA00022679"/>
    </source>
</evidence>
<dbReference type="KEGG" id="tak:Tharo_2767"/>